<evidence type="ECO:0000256" key="2">
    <source>
        <dbReference type="ARBA" id="ARBA00004777"/>
    </source>
</evidence>
<dbReference type="NCBIfam" id="TIGR00677">
    <property type="entry name" value="fadh2_euk"/>
    <property type="match status" value="1"/>
</dbReference>
<dbReference type="OrthoDB" id="16284at2759"/>
<dbReference type="UniPathway" id="UPA00193"/>
<feature type="domain" description="MTHFR SAM-binding regulatory" evidence="10">
    <location>
        <begin position="418"/>
        <end position="669"/>
    </location>
</feature>
<dbReference type="GO" id="GO:0004489">
    <property type="term" value="F:methylenetetrahydrofolate reductase [NAD(P)H] activity"/>
    <property type="evidence" value="ECO:0007669"/>
    <property type="project" value="EnsemblFungi"/>
</dbReference>
<dbReference type="InterPro" id="IPR004621">
    <property type="entry name" value="Fadh2_euk"/>
</dbReference>
<evidence type="ECO:0000313" key="11">
    <source>
        <dbReference type="EMBL" id="CCD25140.1"/>
    </source>
</evidence>
<comment type="similarity">
    <text evidence="3">Belongs to the methylenetetrahydrofolate reductase family.</text>
</comment>
<dbReference type="Gene3D" id="3.20.20.220">
    <property type="match status" value="1"/>
</dbReference>
<feature type="compositionally biased region" description="Acidic residues" evidence="9">
    <location>
        <begin position="346"/>
        <end position="356"/>
    </location>
</feature>
<evidence type="ECO:0000313" key="12">
    <source>
        <dbReference type="Proteomes" id="UP000000689"/>
    </source>
</evidence>
<dbReference type="FunFam" id="3.20.20.220:FF:000002">
    <property type="entry name" value="Methylenetetrahydrofolate reductase"/>
    <property type="match status" value="1"/>
</dbReference>
<keyword evidence="12" id="KW-1185">Reference proteome</keyword>
<keyword evidence="6" id="KW-0521">NADP</keyword>
<dbReference type="GO" id="GO:0035999">
    <property type="term" value="P:tetrahydrofolate interconversion"/>
    <property type="evidence" value="ECO:0007669"/>
    <property type="project" value="UniProtKB-UniPathway"/>
</dbReference>
<dbReference type="GO" id="GO:0009086">
    <property type="term" value="P:methionine biosynthetic process"/>
    <property type="evidence" value="ECO:0007669"/>
    <property type="project" value="TreeGrafter"/>
</dbReference>
<dbReference type="KEGG" id="ndi:NDAI_0E03230"/>
<dbReference type="GeneID" id="11498718"/>
<evidence type="ECO:0000256" key="7">
    <source>
        <dbReference type="ARBA" id="ARBA00023002"/>
    </source>
</evidence>
<comment type="pathway">
    <text evidence="2 8">One-carbon metabolism; tetrahydrofolate interconversion.</text>
</comment>
<evidence type="ECO:0000256" key="4">
    <source>
        <dbReference type="ARBA" id="ARBA00022630"/>
    </source>
</evidence>
<dbReference type="InterPro" id="IPR029041">
    <property type="entry name" value="FAD-linked_oxidoreductase-like"/>
</dbReference>
<evidence type="ECO:0000256" key="8">
    <source>
        <dbReference type="RuleBase" id="RU004254"/>
    </source>
</evidence>
<dbReference type="PANTHER" id="PTHR45754">
    <property type="entry name" value="METHYLENETETRAHYDROFOLATE REDUCTASE"/>
    <property type="match status" value="1"/>
</dbReference>
<keyword evidence="7" id="KW-0560">Oxidoreductase</keyword>
<accession>G0WBM0</accession>
<gene>
    <name evidence="11" type="primary">NDAI0E03230</name>
    <name evidence="11" type="ordered locus">NDAI_0E03230</name>
</gene>
<dbReference type="EMBL" id="HE580271">
    <property type="protein sequence ID" value="CCD25140.1"/>
    <property type="molecule type" value="Genomic_DNA"/>
</dbReference>
<organism evidence="11 12">
    <name type="scientific">Naumovozyma dairenensis (strain ATCC 10597 / BCRC 20456 / CBS 421 / NBRC 0211 / NRRL Y-12639)</name>
    <name type="common">Saccharomyces dairenensis</name>
    <dbReference type="NCBI Taxonomy" id="1071378"/>
    <lineage>
        <taxon>Eukaryota</taxon>
        <taxon>Fungi</taxon>
        <taxon>Dikarya</taxon>
        <taxon>Ascomycota</taxon>
        <taxon>Saccharomycotina</taxon>
        <taxon>Saccharomycetes</taxon>
        <taxon>Saccharomycetales</taxon>
        <taxon>Saccharomycetaceae</taxon>
        <taxon>Naumovozyma</taxon>
    </lineage>
</organism>
<dbReference type="HOGENOM" id="CLU_025841_2_1_1"/>
<evidence type="ECO:0000256" key="6">
    <source>
        <dbReference type="ARBA" id="ARBA00022857"/>
    </source>
</evidence>
<feature type="region of interest" description="Disordered" evidence="9">
    <location>
        <begin position="346"/>
        <end position="373"/>
    </location>
</feature>
<dbReference type="CDD" id="cd00537">
    <property type="entry name" value="MTHFR"/>
    <property type="match status" value="1"/>
</dbReference>
<proteinExistence type="inferred from homology"/>
<dbReference type="Proteomes" id="UP000000689">
    <property type="component" value="Chromosome 5"/>
</dbReference>
<dbReference type="AlphaFoldDB" id="G0WBM0"/>
<dbReference type="Pfam" id="PF02219">
    <property type="entry name" value="MTHFR"/>
    <property type="match status" value="1"/>
</dbReference>
<comment type="cofactor">
    <cofactor evidence="1">
        <name>FAD</name>
        <dbReference type="ChEBI" id="CHEBI:57692"/>
    </cofactor>
</comment>
<sequence>MSRLSIKELYECKATPSISLEFFPPKTDSGTRNLMERMGRMSAMDPLFITVTWGAGGTTSDKTLNLAQLISKEFNVPVCMHLTCTNMERSVIDEALKKCQEIGIKNILALRGDPPIGEDWIDSDGNPEYEFKHAIDLVRYIKETYGSEFCIGVAAYPEGHYQEDSENAIQDPVKDLVYLKEKIDAGADFVITQMFYDVERFLAFEQLFRDNISMNIPLFPGLMPINSYLLFQRASKLSHASIPEKILERFPPEIQFDDDSVKSIGVEILIDIIEEIYKRTSGRVRCFHFYTLNLEKAIAQIVSQSPTLSHILEENESSSDDEVTPQENGIATIDADGDIVIEDIPESNNDDSDEIMIDGGNDHGTKRRRRSSTVSTEFMMNRALVTQGRTNTTRTNQGMVGAPSKKFVISISKGSGALGRDATWDEFPNGRFGDSRSPAYGEIDGYGSTIKVSTKRAYELWGQPKSLKDLKSIFIKYLEGSIDALPWCDLGLSAETGLIQEELIQLNHRGYLTLASQPATNGSSSTDKIFGWGPKKGIVYQKAFVEMFIHKQQWENVLKPKIEHYGTRKFSYYAGDSSGSFESNLDANSSNVVTWGVFPNSQVIQTTIIEENSFKAWRDEAFTIWSEWAKIFPRNSVTNIFLREMFSEYCLISIVHHDYIETDELWDILLD</sequence>
<dbReference type="STRING" id="1071378.G0WBM0"/>
<dbReference type="InterPro" id="IPR003171">
    <property type="entry name" value="Mehydrof_redctse-like"/>
</dbReference>
<dbReference type="eggNOG" id="KOG0564">
    <property type="taxonomic scope" value="Eukaryota"/>
</dbReference>
<dbReference type="SUPFAM" id="SSF51730">
    <property type="entry name" value="FAD-linked oxidoreductase"/>
    <property type="match status" value="1"/>
</dbReference>
<evidence type="ECO:0000256" key="5">
    <source>
        <dbReference type="ARBA" id="ARBA00022827"/>
    </source>
</evidence>
<keyword evidence="4" id="KW-0285">Flavoprotein</keyword>
<reference evidence="11 12" key="1">
    <citation type="journal article" date="2011" name="Proc. Natl. Acad. Sci. U.S.A.">
        <title>Evolutionary erosion of yeast sex chromosomes by mating-type switching accidents.</title>
        <authorList>
            <person name="Gordon J.L."/>
            <person name="Armisen D."/>
            <person name="Proux-Wera E."/>
            <person name="Oheigeartaigh S.S."/>
            <person name="Byrne K.P."/>
            <person name="Wolfe K.H."/>
        </authorList>
    </citation>
    <scope>NUCLEOTIDE SEQUENCE [LARGE SCALE GENOMIC DNA]</scope>
    <source>
        <strain evidence="12">ATCC 10597 / BCRC 20456 / CBS 421 / NBRC 0211 / NRRL Y-12639</strain>
    </source>
</reference>
<keyword evidence="5" id="KW-0274">FAD</keyword>
<dbReference type="OMA" id="GLMPINS"/>
<dbReference type="Pfam" id="PF21895">
    <property type="entry name" value="MTHFR_C"/>
    <property type="match status" value="1"/>
</dbReference>
<dbReference type="GO" id="GO:0071949">
    <property type="term" value="F:FAD binding"/>
    <property type="evidence" value="ECO:0007669"/>
    <property type="project" value="TreeGrafter"/>
</dbReference>
<name>G0WBM0_NAUDC</name>
<dbReference type="GO" id="GO:0005829">
    <property type="term" value="C:cytosol"/>
    <property type="evidence" value="ECO:0007669"/>
    <property type="project" value="TreeGrafter"/>
</dbReference>
<evidence type="ECO:0000256" key="1">
    <source>
        <dbReference type="ARBA" id="ARBA00001974"/>
    </source>
</evidence>
<dbReference type="RefSeq" id="XP_003670383.1">
    <property type="nucleotide sequence ID" value="XM_003670335.1"/>
</dbReference>
<evidence type="ECO:0000256" key="3">
    <source>
        <dbReference type="ARBA" id="ARBA00006743"/>
    </source>
</evidence>
<dbReference type="PANTHER" id="PTHR45754:SF1">
    <property type="entry name" value="METHYLENETETRAHYDROFOLATE REDUCTASE 1"/>
    <property type="match status" value="1"/>
</dbReference>
<dbReference type="InterPro" id="IPR053806">
    <property type="entry name" value="MTHFR_C"/>
</dbReference>
<protein>
    <recommendedName>
        <fullName evidence="10">MTHFR SAM-binding regulatory domain-containing protein</fullName>
    </recommendedName>
</protein>
<evidence type="ECO:0000259" key="10">
    <source>
        <dbReference type="Pfam" id="PF21895"/>
    </source>
</evidence>
<evidence type="ECO:0000256" key="9">
    <source>
        <dbReference type="SAM" id="MobiDB-lite"/>
    </source>
</evidence>